<dbReference type="PROSITE" id="PS51352">
    <property type="entry name" value="THIOREDOXIN_2"/>
    <property type="match status" value="1"/>
</dbReference>
<dbReference type="eggNOG" id="KOG0911">
    <property type="taxonomic scope" value="Eukaryota"/>
</dbReference>
<dbReference type="PROSITE" id="PS51354">
    <property type="entry name" value="GLUTAREDOXIN_2"/>
    <property type="match status" value="1"/>
</dbReference>
<dbReference type="GO" id="GO:0006879">
    <property type="term" value="P:intracellular iron ion homeostasis"/>
    <property type="evidence" value="ECO:0007669"/>
    <property type="project" value="TreeGrafter"/>
</dbReference>
<dbReference type="InterPro" id="IPR004480">
    <property type="entry name" value="Monothiol_GRX-rel"/>
</dbReference>
<sequence length="227" mass="24099">MSVVIPSSASEADAALASGSCVANFCATWCEPCTHMNAVFAELASEGSNAALRFVQIDCDAFPELCERHGLESVPAFLFLHGGAVTDTLTGASAPDLALKVRQNALTASIHTDAVGAPPAAVPIEERCRQLTSRAPVVLFMKGSPAAPRCGFSRKICELLTEQKVSFDSFDILADEEVRQGLKQFSNWPTYPQLYADGKLLGGLDIVRELAEEDELLDSIPAAAKAA</sequence>
<dbReference type="AlphaFoldDB" id="A0A0D3K2I3"/>
<dbReference type="GO" id="GO:0005829">
    <property type="term" value="C:cytosol"/>
    <property type="evidence" value="ECO:0007669"/>
    <property type="project" value="TreeGrafter"/>
</dbReference>
<evidence type="ECO:0000256" key="1">
    <source>
        <dbReference type="ARBA" id="ARBA00022723"/>
    </source>
</evidence>
<evidence type="ECO:0000313" key="6">
    <source>
        <dbReference type="Proteomes" id="UP000013827"/>
    </source>
</evidence>
<evidence type="ECO:0000259" key="4">
    <source>
        <dbReference type="PROSITE" id="PS51352"/>
    </source>
</evidence>
<dbReference type="Pfam" id="PF00462">
    <property type="entry name" value="Glutaredoxin"/>
    <property type="match status" value="1"/>
</dbReference>
<dbReference type="SUPFAM" id="SSF52833">
    <property type="entry name" value="Thioredoxin-like"/>
    <property type="match status" value="2"/>
</dbReference>
<proteinExistence type="predicted"/>
<name>A0A0D3K2I3_EMIH1</name>
<dbReference type="Pfam" id="PF00085">
    <property type="entry name" value="Thioredoxin"/>
    <property type="match status" value="1"/>
</dbReference>
<dbReference type="GeneID" id="17275242"/>
<dbReference type="RefSeq" id="XP_005782397.1">
    <property type="nucleotide sequence ID" value="XM_005782340.1"/>
</dbReference>
<evidence type="ECO:0000313" key="5">
    <source>
        <dbReference type="EnsemblProtists" id="EOD29968"/>
    </source>
</evidence>
<dbReference type="GO" id="GO:0005634">
    <property type="term" value="C:nucleus"/>
    <property type="evidence" value="ECO:0007669"/>
    <property type="project" value="TreeGrafter"/>
</dbReference>
<dbReference type="HOGENOM" id="CLU_026126_12_0_1"/>
<accession>A0A0D3K2I3</accession>
<keyword evidence="6" id="KW-1185">Reference proteome</keyword>
<organism evidence="5 6">
    <name type="scientific">Emiliania huxleyi (strain CCMP1516)</name>
    <dbReference type="NCBI Taxonomy" id="280463"/>
    <lineage>
        <taxon>Eukaryota</taxon>
        <taxon>Haptista</taxon>
        <taxon>Haptophyta</taxon>
        <taxon>Prymnesiophyceae</taxon>
        <taxon>Isochrysidales</taxon>
        <taxon>Noelaerhabdaceae</taxon>
        <taxon>Emiliania</taxon>
    </lineage>
</organism>
<keyword evidence="3" id="KW-0411">Iron-sulfur</keyword>
<dbReference type="InterPro" id="IPR013766">
    <property type="entry name" value="Thioredoxin_domain"/>
</dbReference>
<evidence type="ECO:0000256" key="2">
    <source>
        <dbReference type="ARBA" id="ARBA00023004"/>
    </source>
</evidence>
<dbReference type="FunFam" id="3.40.30.10:FF:000012">
    <property type="entry name" value="Monothiol glutaredoxin"/>
    <property type="match status" value="1"/>
</dbReference>
<feature type="domain" description="Thioredoxin" evidence="4">
    <location>
        <begin position="1"/>
        <end position="107"/>
    </location>
</feature>
<protein>
    <recommendedName>
        <fullName evidence="4">Thioredoxin domain-containing protein</fullName>
    </recommendedName>
</protein>
<dbReference type="PaxDb" id="2903-EOD29968"/>
<dbReference type="GO" id="GO:0051536">
    <property type="term" value="F:iron-sulfur cluster binding"/>
    <property type="evidence" value="ECO:0007669"/>
    <property type="project" value="UniProtKB-KW"/>
</dbReference>
<reference evidence="5" key="2">
    <citation type="submission" date="2024-10" db="UniProtKB">
        <authorList>
            <consortium name="EnsemblProtists"/>
        </authorList>
    </citation>
    <scope>IDENTIFICATION</scope>
</reference>
<keyword evidence="2" id="KW-0408">Iron</keyword>
<dbReference type="Proteomes" id="UP000013827">
    <property type="component" value="Unassembled WGS sequence"/>
</dbReference>
<dbReference type="EnsemblProtists" id="EOD29968">
    <property type="protein sequence ID" value="EOD29968"/>
    <property type="gene ID" value="EMIHUDRAFT_434451"/>
</dbReference>
<dbReference type="STRING" id="2903.R1D3Q9"/>
<dbReference type="InterPro" id="IPR036249">
    <property type="entry name" value="Thioredoxin-like_sf"/>
</dbReference>
<dbReference type="InterPro" id="IPR033658">
    <property type="entry name" value="GRX_PICOT-like"/>
</dbReference>
<dbReference type="CDD" id="cd03028">
    <property type="entry name" value="GRX_PICOT_like"/>
    <property type="match status" value="1"/>
</dbReference>
<dbReference type="PANTHER" id="PTHR10293">
    <property type="entry name" value="GLUTAREDOXIN FAMILY MEMBER"/>
    <property type="match status" value="1"/>
</dbReference>
<dbReference type="KEGG" id="ehx:EMIHUDRAFT_434451"/>
<evidence type="ECO:0000256" key="3">
    <source>
        <dbReference type="ARBA" id="ARBA00023014"/>
    </source>
</evidence>
<dbReference type="OMA" id="NGPRCGF"/>
<dbReference type="Gene3D" id="3.40.30.10">
    <property type="entry name" value="Glutaredoxin"/>
    <property type="match status" value="2"/>
</dbReference>
<dbReference type="PANTHER" id="PTHR10293:SF73">
    <property type="entry name" value="GLUTAREDOXIN-3"/>
    <property type="match status" value="1"/>
</dbReference>
<keyword evidence="1" id="KW-0479">Metal-binding</keyword>
<reference evidence="6" key="1">
    <citation type="journal article" date="2013" name="Nature">
        <title>Pan genome of the phytoplankton Emiliania underpins its global distribution.</title>
        <authorList>
            <person name="Read B.A."/>
            <person name="Kegel J."/>
            <person name="Klute M.J."/>
            <person name="Kuo A."/>
            <person name="Lefebvre S.C."/>
            <person name="Maumus F."/>
            <person name="Mayer C."/>
            <person name="Miller J."/>
            <person name="Monier A."/>
            <person name="Salamov A."/>
            <person name="Young J."/>
            <person name="Aguilar M."/>
            <person name="Claverie J.M."/>
            <person name="Frickenhaus S."/>
            <person name="Gonzalez K."/>
            <person name="Herman E.K."/>
            <person name="Lin Y.C."/>
            <person name="Napier J."/>
            <person name="Ogata H."/>
            <person name="Sarno A.F."/>
            <person name="Shmutz J."/>
            <person name="Schroeder D."/>
            <person name="de Vargas C."/>
            <person name="Verret F."/>
            <person name="von Dassow P."/>
            <person name="Valentin K."/>
            <person name="Van de Peer Y."/>
            <person name="Wheeler G."/>
            <person name="Dacks J.B."/>
            <person name="Delwiche C.F."/>
            <person name="Dyhrman S.T."/>
            <person name="Glockner G."/>
            <person name="John U."/>
            <person name="Richards T."/>
            <person name="Worden A.Z."/>
            <person name="Zhang X."/>
            <person name="Grigoriev I.V."/>
            <person name="Allen A.E."/>
            <person name="Bidle K."/>
            <person name="Borodovsky M."/>
            <person name="Bowler C."/>
            <person name="Brownlee C."/>
            <person name="Cock J.M."/>
            <person name="Elias M."/>
            <person name="Gladyshev V.N."/>
            <person name="Groth M."/>
            <person name="Guda C."/>
            <person name="Hadaegh A."/>
            <person name="Iglesias-Rodriguez M.D."/>
            <person name="Jenkins J."/>
            <person name="Jones B.M."/>
            <person name="Lawson T."/>
            <person name="Leese F."/>
            <person name="Lindquist E."/>
            <person name="Lobanov A."/>
            <person name="Lomsadze A."/>
            <person name="Malik S.B."/>
            <person name="Marsh M.E."/>
            <person name="Mackinder L."/>
            <person name="Mock T."/>
            <person name="Mueller-Roeber B."/>
            <person name="Pagarete A."/>
            <person name="Parker M."/>
            <person name="Probert I."/>
            <person name="Quesneville H."/>
            <person name="Raines C."/>
            <person name="Rensing S.A."/>
            <person name="Riano-Pachon D.M."/>
            <person name="Richier S."/>
            <person name="Rokitta S."/>
            <person name="Shiraiwa Y."/>
            <person name="Soanes D.M."/>
            <person name="van der Giezen M."/>
            <person name="Wahlund T.M."/>
            <person name="Williams B."/>
            <person name="Wilson W."/>
            <person name="Wolfe G."/>
            <person name="Wurch L.L."/>
        </authorList>
    </citation>
    <scope>NUCLEOTIDE SEQUENCE</scope>
</reference>
<dbReference type="GO" id="GO:0046872">
    <property type="term" value="F:metal ion binding"/>
    <property type="evidence" value="ECO:0007669"/>
    <property type="project" value="UniProtKB-KW"/>
</dbReference>
<dbReference type="InterPro" id="IPR002109">
    <property type="entry name" value="Glutaredoxin"/>
</dbReference>